<dbReference type="AlphaFoldDB" id="A0A7J9BPR4"/>
<keyword evidence="1" id="KW-0812">Transmembrane</keyword>
<evidence type="ECO:0000313" key="2">
    <source>
        <dbReference type="EMBL" id="MBA0738150.1"/>
    </source>
</evidence>
<reference evidence="2 3" key="1">
    <citation type="journal article" date="2019" name="Genome Biol. Evol.">
        <title>Insights into the evolution of the New World diploid cottons (Gossypium, subgenus Houzingenia) based on genome sequencing.</title>
        <authorList>
            <person name="Grover C.E."/>
            <person name="Arick M.A. 2nd"/>
            <person name="Thrash A."/>
            <person name="Conover J.L."/>
            <person name="Sanders W.S."/>
            <person name="Peterson D.G."/>
            <person name="Frelichowski J.E."/>
            <person name="Scheffler J.A."/>
            <person name="Scheffler B.E."/>
            <person name="Wendel J.F."/>
        </authorList>
    </citation>
    <scope>NUCLEOTIDE SEQUENCE [LARGE SCALE GENOMIC DNA]</scope>
    <source>
        <strain evidence="2">5</strain>
        <tissue evidence="2">Leaf</tissue>
    </source>
</reference>
<evidence type="ECO:0000256" key="1">
    <source>
        <dbReference type="SAM" id="Phobius"/>
    </source>
</evidence>
<dbReference type="OrthoDB" id="1430424at2759"/>
<evidence type="ECO:0000313" key="3">
    <source>
        <dbReference type="Proteomes" id="UP000593579"/>
    </source>
</evidence>
<sequence>MIPDEILYRRGYFDWVPLLRIYGVVGYTLLLLLRQYRST</sequence>
<feature type="transmembrane region" description="Helical" evidence="1">
    <location>
        <begin position="12"/>
        <end position="33"/>
    </location>
</feature>
<comment type="caution">
    <text evidence="2">The sequence shown here is derived from an EMBL/GenBank/DDBJ whole genome shotgun (WGS) entry which is preliminary data.</text>
</comment>
<keyword evidence="1" id="KW-0472">Membrane</keyword>
<protein>
    <submittedName>
        <fullName evidence="2">Uncharacterized protein</fullName>
    </submittedName>
</protein>
<keyword evidence="3" id="KW-1185">Reference proteome</keyword>
<name>A0A7J9BPR4_GOSGO</name>
<dbReference type="Proteomes" id="UP000593579">
    <property type="component" value="Unassembled WGS sequence"/>
</dbReference>
<gene>
    <name evidence="2" type="ORF">Gogos_011555</name>
</gene>
<accession>A0A7J9BPR4</accession>
<dbReference type="EMBL" id="JABEZY010000005">
    <property type="protein sequence ID" value="MBA0738150.1"/>
    <property type="molecule type" value="Genomic_DNA"/>
</dbReference>
<organism evidence="2 3">
    <name type="scientific">Gossypium gossypioides</name>
    <name type="common">Mexican cotton</name>
    <name type="synonym">Selera gossypioides</name>
    <dbReference type="NCBI Taxonomy" id="34282"/>
    <lineage>
        <taxon>Eukaryota</taxon>
        <taxon>Viridiplantae</taxon>
        <taxon>Streptophyta</taxon>
        <taxon>Embryophyta</taxon>
        <taxon>Tracheophyta</taxon>
        <taxon>Spermatophyta</taxon>
        <taxon>Magnoliopsida</taxon>
        <taxon>eudicotyledons</taxon>
        <taxon>Gunneridae</taxon>
        <taxon>Pentapetalae</taxon>
        <taxon>rosids</taxon>
        <taxon>malvids</taxon>
        <taxon>Malvales</taxon>
        <taxon>Malvaceae</taxon>
        <taxon>Malvoideae</taxon>
        <taxon>Gossypium</taxon>
    </lineage>
</organism>
<keyword evidence="1" id="KW-1133">Transmembrane helix</keyword>
<proteinExistence type="predicted"/>